<name>A0ABT3N2I1_9GAMM</name>
<accession>A0ABT3N2I1</accession>
<evidence type="ECO:0008006" key="3">
    <source>
        <dbReference type="Google" id="ProtNLM"/>
    </source>
</evidence>
<dbReference type="RefSeq" id="WP_262565582.1">
    <property type="nucleotide sequence ID" value="NZ_JAPFCC010000001.1"/>
</dbReference>
<evidence type="ECO:0000313" key="1">
    <source>
        <dbReference type="EMBL" id="MCW7555842.1"/>
    </source>
</evidence>
<dbReference type="EMBL" id="JAPFCC010000001">
    <property type="protein sequence ID" value="MCW7555842.1"/>
    <property type="molecule type" value="Genomic_DNA"/>
</dbReference>
<organism evidence="1 2">
    <name type="scientific">Endozoicomonas gorgoniicola</name>
    <dbReference type="NCBI Taxonomy" id="1234144"/>
    <lineage>
        <taxon>Bacteria</taxon>
        <taxon>Pseudomonadati</taxon>
        <taxon>Pseudomonadota</taxon>
        <taxon>Gammaproteobacteria</taxon>
        <taxon>Oceanospirillales</taxon>
        <taxon>Endozoicomonadaceae</taxon>
        <taxon>Endozoicomonas</taxon>
    </lineage>
</organism>
<comment type="caution">
    <text evidence="1">The sequence shown here is derived from an EMBL/GenBank/DDBJ whole genome shotgun (WGS) entry which is preliminary data.</text>
</comment>
<proteinExistence type="predicted"/>
<sequence>MVEQIFEITNEQSAFVLWRKITIGCNTRMKYHCEKDDRGLCAGITAVWLKKSLASKGRGIKTAVELGSKHLMAIVHGVFARTPPPEGFGLDSVDSIPPLLTSQSLIGWEALRGKTYLNPQGIAIWASLRPCHCLLAFENRTSEFGHIIGMRCESNTLEMFDPCQGLFQYSDMDSFVKHLQLVISKRYPDCLGGNWGIFRVKSALD</sequence>
<dbReference type="Proteomes" id="UP001209854">
    <property type="component" value="Unassembled WGS sequence"/>
</dbReference>
<keyword evidence="2" id="KW-1185">Reference proteome</keyword>
<gene>
    <name evidence="1" type="ORF">NX722_25085</name>
</gene>
<evidence type="ECO:0000313" key="2">
    <source>
        <dbReference type="Proteomes" id="UP001209854"/>
    </source>
</evidence>
<reference evidence="1 2" key="1">
    <citation type="submission" date="2022-10" db="EMBL/GenBank/DDBJ databases">
        <title>High-quality genome sequences of two octocoral-associated bacteria, Endozoicomonas euniceicola EF212 and Endozoicomonas gorgoniicola PS125.</title>
        <authorList>
            <person name="Chiou Y.-J."/>
            <person name="Chen Y.-H."/>
        </authorList>
    </citation>
    <scope>NUCLEOTIDE SEQUENCE [LARGE SCALE GENOMIC DNA]</scope>
    <source>
        <strain evidence="1 2">PS125</strain>
    </source>
</reference>
<protein>
    <recommendedName>
        <fullName evidence="3">Peptidase C58 YopT-type domain-containing protein</fullName>
    </recommendedName>
</protein>